<dbReference type="InterPro" id="IPR010496">
    <property type="entry name" value="AL/BT2_dom"/>
</dbReference>
<dbReference type="Gene3D" id="2.60.120.560">
    <property type="entry name" value="Exo-inulinase, domain 1"/>
    <property type="match status" value="2"/>
</dbReference>
<name>A0ABW7FAW9_9BURK</name>
<dbReference type="Proteomes" id="UP001606210">
    <property type="component" value="Unassembled WGS sequence"/>
</dbReference>
<sequence>MNMMSRLVCASMCLFAGAALAASNAANTATWKHIFNGKDLSGWSAHYAFPVSADAPAASSIFEVKNGEIHAYPTHVAGTPQPFAYIVTDADFKDYVISLEYKWGEKKFPPRLHEVRDAGLLYHVVRMRPSDWPASAEAQIQEGDTGDAWAISTRASSFVDPKTGRYAPPENGGVPITGGKNEGFHRTRHGRANERPGWNTLEVIVRGDRATHVVNGIVNMRVSELKSWDAGTNSWVKLDHGKIVLQAEGAEVFYRNIKVRALTETDDMPPAPELSEVWFPVPPKVTPGAAPGAAPSDAIVLFDGKSLDAWKSANTGATAGWKIDNGELVVGPGTGDIQTKQSFGDVQLHLEWRAPKLPADKVNQDRGNSGVFLQDAYEVQILDNFENPTYVNGMVGSIYKQFPPLVNATWPAETWNTYDIIYAAPRFAGDGSLISPARLTVLLNGVLVQNNSALKGSTTYIGTPSYRAHAEMPLRLQDHGHLVRYRNIWVRKL</sequence>
<feature type="signal peptide" evidence="2">
    <location>
        <begin position="1"/>
        <end position="21"/>
    </location>
</feature>
<dbReference type="Pfam" id="PF06439">
    <property type="entry name" value="3keto-disac_hyd"/>
    <property type="match status" value="2"/>
</dbReference>
<evidence type="ECO:0000256" key="1">
    <source>
        <dbReference type="SAM" id="MobiDB-lite"/>
    </source>
</evidence>
<feature type="domain" description="3-keto-alpha-glucoside-1,2-lyase/3-keto-2-hydroxy-glucal hydratase" evidence="3">
    <location>
        <begin position="298"/>
        <end position="491"/>
    </location>
</feature>
<feature type="domain" description="3-keto-alpha-glucoside-1,2-lyase/3-keto-2-hydroxy-glucal hydratase" evidence="3">
    <location>
        <begin position="30"/>
        <end position="260"/>
    </location>
</feature>
<proteinExistence type="predicted"/>
<protein>
    <submittedName>
        <fullName evidence="4">DUF1080 domain-containing protein</fullName>
    </submittedName>
</protein>
<evidence type="ECO:0000256" key="2">
    <source>
        <dbReference type="SAM" id="SignalP"/>
    </source>
</evidence>
<keyword evidence="2" id="KW-0732">Signal</keyword>
<organism evidence="4 5">
    <name type="scientific">Pelomonas parva</name>
    <dbReference type="NCBI Taxonomy" id="3299032"/>
    <lineage>
        <taxon>Bacteria</taxon>
        <taxon>Pseudomonadati</taxon>
        <taxon>Pseudomonadota</taxon>
        <taxon>Betaproteobacteria</taxon>
        <taxon>Burkholderiales</taxon>
        <taxon>Sphaerotilaceae</taxon>
        <taxon>Roseateles</taxon>
    </lineage>
</organism>
<keyword evidence="5" id="KW-1185">Reference proteome</keyword>
<reference evidence="4 5" key="1">
    <citation type="submission" date="2024-08" db="EMBL/GenBank/DDBJ databases">
        <authorList>
            <person name="Lu H."/>
        </authorList>
    </citation>
    <scope>NUCLEOTIDE SEQUENCE [LARGE SCALE GENOMIC DNA]</scope>
    <source>
        <strain evidence="4 5">LYH14W</strain>
    </source>
</reference>
<feature type="region of interest" description="Disordered" evidence="1">
    <location>
        <begin position="160"/>
        <end position="182"/>
    </location>
</feature>
<dbReference type="RefSeq" id="WP_394483362.1">
    <property type="nucleotide sequence ID" value="NZ_JBIGHV010000010.1"/>
</dbReference>
<accession>A0ABW7FAW9</accession>
<evidence type="ECO:0000313" key="5">
    <source>
        <dbReference type="Proteomes" id="UP001606210"/>
    </source>
</evidence>
<feature type="chain" id="PRO_5046480956" evidence="2">
    <location>
        <begin position="22"/>
        <end position="493"/>
    </location>
</feature>
<comment type="caution">
    <text evidence="4">The sequence shown here is derived from an EMBL/GenBank/DDBJ whole genome shotgun (WGS) entry which is preliminary data.</text>
</comment>
<dbReference type="EMBL" id="JBIGHV010000010">
    <property type="protein sequence ID" value="MFG6433021.1"/>
    <property type="molecule type" value="Genomic_DNA"/>
</dbReference>
<evidence type="ECO:0000259" key="3">
    <source>
        <dbReference type="Pfam" id="PF06439"/>
    </source>
</evidence>
<evidence type="ECO:0000313" key="4">
    <source>
        <dbReference type="EMBL" id="MFG6433021.1"/>
    </source>
</evidence>
<gene>
    <name evidence="4" type="ORF">ACG00Y_24110</name>
</gene>